<dbReference type="SUPFAM" id="SSF56059">
    <property type="entry name" value="Glutathione synthetase ATP-binding domain-like"/>
    <property type="match status" value="1"/>
</dbReference>
<name>A0ABM7PPR0_SINCY</name>
<dbReference type="Pfam" id="PF02655">
    <property type="entry name" value="ATP-grasp_3"/>
    <property type="match status" value="1"/>
</dbReference>
<evidence type="ECO:0000313" key="3">
    <source>
        <dbReference type="EMBL" id="BCT74194.1"/>
    </source>
</evidence>
<dbReference type="PROSITE" id="PS50975">
    <property type="entry name" value="ATP_GRASP"/>
    <property type="match status" value="1"/>
</dbReference>
<dbReference type="Proteomes" id="UP001319861">
    <property type="component" value="Chromosome"/>
</dbReference>
<keyword evidence="4" id="KW-1185">Reference proteome</keyword>
<dbReference type="InterPro" id="IPR003806">
    <property type="entry name" value="ATP-grasp_PylC-type"/>
</dbReference>
<dbReference type="PROSITE" id="PS00867">
    <property type="entry name" value="CPSASE_2"/>
    <property type="match status" value="1"/>
</dbReference>
<gene>
    <name evidence="3" type="ORF">SCMU_00360</name>
</gene>
<evidence type="ECO:0000256" key="1">
    <source>
        <dbReference type="PROSITE-ProRule" id="PRU00409"/>
    </source>
</evidence>
<evidence type="ECO:0000313" key="4">
    <source>
        <dbReference type="Proteomes" id="UP001319861"/>
    </source>
</evidence>
<sequence>MGDLTLLAPTSVTVWYEPLGGDPASMIPIGEGGPVPVERVQSIAGAAAGGAVRIHSGHDSLLRDSDLAGELRRQGAEVHAQSSTAVAAGRDKSCARILMREAGVPLTPWGIGQVPDRSDVLVKARDSTQSRSIRWAGSAGPIQPDSYWEQWIDGFEFSVTGYRERGLTLLPIVAKGRTRRDLLPPWRRLRWVRSGDQVPLADAMYEAAGRAAEALDIWGFFEVEFVAREGVALVIEVNPRISGTLRLAAMAADIGIFAPGVFTANPTVIQPVLSGVEIPFKGNPILEPGLIATSRLTCVGESIQEALRRVAAHVPETARILEDFDPEATK</sequence>
<feature type="domain" description="ATP-grasp" evidence="2">
    <location>
        <begin position="200"/>
        <end position="265"/>
    </location>
</feature>
<dbReference type="EMBL" id="AP024525">
    <property type="protein sequence ID" value="BCT74194.1"/>
    <property type="molecule type" value="Genomic_DNA"/>
</dbReference>
<dbReference type="Gene3D" id="3.30.470.20">
    <property type="entry name" value="ATP-grasp fold, B domain"/>
    <property type="match status" value="1"/>
</dbReference>
<accession>A0ABM7PPR0</accession>
<keyword evidence="1" id="KW-0547">Nucleotide-binding</keyword>
<proteinExistence type="predicted"/>
<keyword evidence="1" id="KW-0067">ATP-binding</keyword>
<organism evidence="3 4">
    <name type="scientific">Sinomonas cyclohexanicum</name>
    <name type="common">Corynebacterium cyclohexanicum</name>
    <dbReference type="NCBI Taxonomy" id="322009"/>
    <lineage>
        <taxon>Bacteria</taxon>
        <taxon>Bacillati</taxon>
        <taxon>Actinomycetota</taxon>
        <taxon>Actinomycetes</taxon>
        <taxon>Micrococcales</taxon>
        <taxon>Micrococcaceae</taxon>
        <taxon>Sinomonas</taxon>
    </lineage>
</organism>
<evidence type="ECO:0000259" key="2">
    <source>
        <dbReference type="PROSITE" id="PS50975"/>
    </source>
</evidence>
<protein>
    <recommendedName>
        <fullName evidence="2">ATP-grasp domain-containing protein</fullName>
    </recommendedName>
</protein>
<dbReference type="InterPro" id="IPR005479">
    <property type="entry name" value="CPAse_ATP-bd"/>
</dbReference>
<reference evidence="3 4" key="1">
    <citation type="journal article" date="2021" name="J. Biosci. Bioeng.">
        <title>Identification and characterization of a chc gene cluster responsible for the aromatization pathway of cyclohexanecarboxylate degradation in Sinomonas cyclohexanicum ATCC 51369.</title>
        <authorList>
            <person name="Yamamoto T."/>
            <person name="Hasegawa Y."/>
            <person name="Lau P.C.K."/>
            <person name="Iwaki H."/>
        </authorList>
    </citation>
    <scope>NUCLEOTIDE SEQUENCE [LARGE SCALE GENOMIC DNA]</scope>
    <source>
        <strain evidence="3 4">ATCC 51369</strain>
    </source>
</reference>
<dbReference type="InterPro" id="IPR011761">
    <property type="entry name" value="ATP-grasp"/>
</dbReference>
<dbReference type="RefSeq" id="WP_229230964.1">
    <property type="nucleotide sequence ID" value="NZ_AP024525.1"/>
</dbReference>